<dbReference type="Proteomes" id="UP000520156">
    <property type="component" value="Unassembled WGS sequence"/>
</dbReference>
<evidence type="ECO:0000256" key="2">
    <source>
        <dbReference type="ARBA" id="ARBA00009477"/>
    </source>
</evidence>
<evidence type="ECO:0000256" key="8">
    <source>
        <dbReference type="ARBA" id="ARBA00023136"/>
    </source>
</evidence>
<evidence type="ECO:0000256" key="10">
    <source>
        <dbReference type="SAM" id="Coils"/>
    </source>
</evidence>
<accession>A0A7X1KDS5</accession>
<dbReference type="AlphaFoldDB" id="A0A7X1KDS5"/>
<dbReference type="Gene3D" id="2.40.50.100">
    <property type="match status" value="1"/>
</dbReference>
<reference evidence="13 14" key="1">
    <citation type="submission" date="2020-08" db="EMBL/GenBank/DDBJ databases">
        <title>The genome sequence of Novosphingobium flavum 4Y4.</title>
        <authorList>
            <person name="Liu Y."/>
        </authorList>
    </citation>
    <scope>NUCLEOTIDE SEQUENCE [LARGE SCALE GENOMIC DNA]</scope>
    <source>
        <strain evidence="13 14">4Y4</strain>
    </source>
</reference>
<dbReference type="Pfam" id="PF26002">
    <property type="entry name" value="Beta-barrel_AprE"/>
    <property type="match status" value="1"/>
</dbReference>
<gene>
    <name evidence="13" type="ORF">H7F49_18265</name>
</gene>
<evidence type="ECO:0000256" key="4">
    <source>
        <dbReference type="ARBA" id="ARBA00022475"/>
    </source>
</evidence>
<dbReference type="PANTHER" id="PTHR30386">
    <property type="entry name" value="MEMBRANE FUSION SUBUNIT OF EMRAB-TOLC MULTIDRUG EFFLUX PUMP"/>
    <property type="match status" value="1"/>
</dbReference>
<dbReference type="Pfam" id="PF25994">
    <property type="entry name" value="HH_AprE"/>
    <property type="match status" value="1"/>
</dbReference>
<dbReference type="InterPro" id="IPR058982">
    <property type="entry name" value="Beta-barrel_AprE"/>
</dbReference>
<feature type="domain" description="AprE-like beta-barrel" evidence="12">
    <location>
        <begin position="303"/>
        <end position="392"/>
    </location>
</feature>
<evidence type="ECO:0000256" key="6">
    <source>
        <dbReference type="ARBA" id="ARBA00022692"/>
    </source>
</evidence>
<evidence type="ECO:0000256" key="7">
    <source>
        <dbReference type="ARBA" id="ARBA00022989"/>
    </source>
</evidence>
<dbReference type="SUPFAM" id="SSF111369">
    <property type="entry name" value="HlyD-like secretion proteins"/>
    <property type="match status" value="1"/>
</dbReference>
<keyword evidence="7" id="KW-1133">Transmembrane helix</keyword>
<dbReference type="NCBIfam" id="TIGR01843">
    <property type="entry name" value="type_I_hlyD"/>
    <property type="match status" value="1"/>
</dbReference>
<evidence type="ECO:0000256" key="3">
    <source>
        <dbReference type="ARBA" id="ARBA00022448"/>
    </source>
</evidence>
<dbReference type="GO" id="GO:0005886">
    <property type="term" value="C:plasma membrane"/>
    <property type="evidence" value="ECO:0007669"/>
    <property type="project" value="UniProtKB-SubCell"/>
</dbReference>
<keyword evidence="14" id="KW-1185">Reference proteome</keyword>
<evidence type="ECO:0000256" key="5">
    <source>
        <dbReference type="ARBA" id="ARBA00022519"/>
    </source>
</evidence>
<keyword evidence="8" id="KW-0472">Membrane</keyword>
<protein>
    <recommendedName>
        <fullName evidence="9">Membrane fusion protein (MFP) family protein</fullName>
    </recommendedName>
</protein>
<name>A0A7X1KDS5_9SPHN</name>
<proteinExistence type="inferred from homology"/>
<dbReference type="Gene3D" id="2.40.30.170">
    <property type="match status" value="1"/>
</dbReference>
<dbReference type="InterPro" id="IPR010129">
    <property type="entry name" value="T1SS_HlyD"/>
</dbReference>
<keyword evidence="6" id="KW-0812">Transmembrane</keyword>
<feature type="coiled-coil region" evidence="10">
    <location>
        <begin position="205"/>
        <end position="254"/>
    </location>
</feature>
<dbReference type="PRINTS" id="PR01490">
    <property type="entry name" value="RTXTOXIND"/>
</dbReference>
<dbReference type="PANTHER" id="PTHR30386:SF17">
    <property type="entry name" value="ALKALINE PROTEASE SECRETION PROTEIN APRE"/>
    <property type="match status" value="1"/>
</dbReference>
<evidence type="ECO:0000259" key="12">
    <source>
        <dbReference type="Pfam" id="PF26002"/>
    </source>
</evidence>
<keyword evidence="3 9" id="KW-0813">Transport</keyword>
<evidence type="ECO:0000256" key="9">
    <source>
        <dbReference type="RuleBase" id="RU365093"/>
    </source>
</evidence>
<keyword evidence="10" id="KW-0175">Coiled coil</keyword>
<evidence type="ECO:0000313" key="14">
    <source>
        <dbReference type="Proteomes" id="UP000520156"/>
    </source>
</evidence>
<organism evidence="13 14">
    <name type="scientific">Novosphingobium aerophilum</name>
    <dbReference type="NCBI Taxonomy" id="2839843"/>
    <lineage>
        <taxon>Bacteria</taxon>
        <taxon>Pseudomonadati</taxon>
        <taxon>Pseudomonadota</taxon>
        <taxon>Alphaproteobacteria</taxon>
        <taxon>Sphingomonadales</taxon>
        <taxon>Sphingomonadaceae</taxon>
        <taxon>Novosphingobium</taxon>
    </lineage>
</organism>
<feature type="domain" description="AprE-like long alpha-helical hairpin" evidence="11">
    <location>
        <begin position="81"/>
        <end position="260"/>
    </location>
</feature>
<dbReference type="GO" id="GO:0015031">
    <property type="term" value="P:protein transport"/>
    <property type="evidence" value="ECO:0007669"/>
    <property type="project" value="InterPro"/>
</dbReference>
<dbReference type="InterPro" id="IPR058781">
    <property type="entry name" value="HH_AprE-like"/>
</dbReference>
<dbReference type="RefSeq" id="WP_185685000.1">
    <property type="nucleotide sequence ID" value="NZ_JACLAU010000063.1"/>
</dbReference>
<comment type="subcellular location">
    <subcellularLocation>
        <location evidence="1 9">Cell inner membrane</location>
        <topology evidence="1 9">Single-pass membrane protein</topology>
    </subcellularLocation>
</comment>
<keyword evidence="5 9" id="KW-0997">Cell inner membrane</keyword>
<dbReference type="InterPro" id="IPR050739">
    <property type="entry name" value="MFP"/>
</dbReference>
<comment type="caution">
    <text evidence="13">The sequence shown here is derived from an EMBL/GenBank/DDBJ whole genome shotgun (WGS) entry which is preliminary data.</text>
</comment>
<keyword evidence="4 9" id="KW-1003">Cell membrane</keyword>
<dbReference type="EMBL" id="JACLAU010000063">
    <property type="protein sequence ID" value="MBC2653629.1"/>
    <property type="molecule type" value="Genomic_DNA"/>
</dbReference>
<sequence length="415" mass="45480">MWIIAAFVAGLVGLSALTSTQGAVIGAGEVTVESRIKKIAHPQGGIIAAVEVREGQRVRRGQVLMRLDTTVSGASALASGDTVEQLLANIAVLQAERDGLAVPQFPAELTVNPTPAKQAAMDNARRLLALRRGAQGQEMAQIEERIRQTQAQIVAYGAQKNATDKQSALVRSELDGLRTLRDQQLVTVNRLNQIERTAVDLEGTAASFHAQMAQARARIAELRQSKMQILQDSRSKAGQELVELQARLNDQKVRSATATDMFNRSLVRAPDDGVVDKMAFTTVGGIVPPMETIMEIVPSNDRLTITASVSPYDIDQLSLNQPASLRFSAFNNRITPELFGRVTYISAERITNEKTGQVFYKATVEVSAQELRKLGNLKLKPGMPVEVFFRTGERSLISYITKPLRDQFARAFREE</sequence>
<evidence type="ECO:0000256" key="1">
    <source>
        <dbReference type="ARBA" id="ARBA00004377"/>
    </source>
</evidence>
<evidence type="ECO:0000313" key="13">
    <source>
        <dbReference type="EMBL" id="MBC2653629.1"/>
    </source>
</evidence>
<evidence type="ECO:0000259" key="11">
    <source>
        <dbReference type="Pfam" id="PF25994"/>
    </source>
</evidence>
<comment type="similarity">
    <text evidence="2 9">Belongs to the membrane fusion protein (MFP) (TC 8.A.1) family.</text>
</comment>